<proteinExistence type="predicted"/>
<feature type="non-terminal residue" evidence="2">
    <location>
        <position position="1"/>
    </location>
</feature>
<dbReference type="Proteomes" id="UP001432322">
    <property type="component" value="Unassembled WGS sequence"/>
</dbReference>
<organism evidence="2 3">
    <name type="scientific">Pristionchus fissidentatus</name>
    <dbReference type="NCBI Taxonomy" id="1538716"/>
    <lineage>
        <taxon>Eukaryota</taxon>
        <taxon>Metazoa</taxon>
        <taxon>Ecdysozoa</taxon>
        <taxon>Nematoda</taxon>
        <taxon>Chromadorea</taxon>
        <taxon>Rhabditida</taxon>
        <taxon>Rhabditina</taxon>
        <taxon>Diplogasteromorpha</taxon>
        <taxon>Diplogasteroidea</taxon>
        <taxon>Neodiplogasteridae</taxon>
        <taxon>Pristionchus</taxon>
    </lineage>
</organism>
<evidence type="ECO:0000256" key="1">
    <source>
        <dbReference type="SAM" id="MobiDB-lite"/>
    </source>
</evidence>
<protein>
    <recommendedName>
        <fullName evidence="4">Peptidase A2 domain-containing protein</fullName>
    </recommendedName>
</protein>
<dbReference type="CDD" id="cd00303">
    <property type="entry name" value="retropepsin_like"/>
    <property type="match status" value="1"/>
</dbReference>
<keyword evidence="3" id="KW-1185">Reference proteome</keyword>
<dbReference type="PANTHER" id="PTHR22954">
    <property type="entry name" value="RETROVIRAL PROTEASE-RELATED"/>
    <property type="match status" value="1"/>
</dbReference>
<dbReference type="Pfam" id="PF03564">
    <property type="entry name" value="DUF1759"/>
    <property type="match status" value="1"/>
</dbReference>
<dbReference type="InterPro" id="IPR005312">
    <property type="entry name" value="DUF1759"/>
</dbReference>
<evidence type="ECO:0008006" key="4">
    <source>
        <dbReference type="Google" id="ProtNLM"/>
    </source>
</evidence>
<dbReference type="PANTHER" id="PTHR22954:SF3">
    <property type="entry name" value="PROTEIN CBG08539"/>
    <property type="match status" value="1"/>
</dbReference>
<name>A0AAV5V3N4_9BILA</name>
<dbReference type="EMBL" id="BTSY01000002">
    <property type="protein sequence ID" value="GMT14059.1"/>
    <property type="molecule type" value="Genomic_DNA"/>
</dbReference>
<evidence type="ECO:0000313" key="2">
    <source>
        <dbReference type="EMBL" id="GMT14059.1"/>
    </source>
</evidence>
<feature type="non-terminal residue" evidence="2">
    <location>
        <position position="463"/>
    </location>
</feature>
<reference evidence="2" key="1">
    <citation type="submission" date="2023-10" db="EMBL/GenBank/DDBJ databases">
        <title>Genome assembly of Pristionchus species.</title>
        <authorList>
            <person name="Yoshida K."/>
            <person name="Sommer R.J."/>
        </authorList>
    </citation>
    <scope>NUCLEOTIDE SEQUENCE</scope>
    <source>
        <strain evidence="2">RS5133</strain>
    </source>
</reference>
<accession>A0AAV5V3N4</accession>
<comment type="caution">
    <text evidence="2">The sequence shown here is derived from an EMBL/GenBank/DDBJ whole genome shotgun (WGS) entry which is preliminary data.</text>
</comment>
<evidence type="ECO:0000313" key="3">
    <source>
        <dbReference type="Proteomes" id="UP001432322"/>
    </source>
</evidence>
<feature type="region of interest" description="Disordered" evidence="1">
    <location>
        <begin position="1"/>
        <end position="20"/>
    </location>
</feature>
<dbReference type="AlphaFoldDB" id="A0AAV5V3N4"/>
<gene>
    <name evidence="2" type="ORF">PFISCL1PPCAC_5356</name>
</gene>
<sequence length="463" mass="51149">SSSTPSFAPSTPFSTGLSNLNRPLPPLPPLRIEQFDGANITLWPSFQSQFNTIIGSRPDLSNLEKLNYLRSSLKGDALKLVQSIPIREDLYSQTIDRLKSAYDRSDHSTALLFQNLMGIKPKSPRVEDQMNCVRDMINLVYHINDAKNLDCLPLIEQIASHVHSGFVRQIWKLKPETILEALLFMERELREELELRAVENAFSCLPLPSIQPIPKQGNHETDKASKEKPERNAKIGTLRICRKCLTSGHNYADCPSKCAKCKEKHHESLCRSSNPSIPFNTTLQAAMTVNTPVHAHTRLFTSLAVIRNPDTGTASDSTVFLDGGSQISMISRDLANRLNLTAIHQKTTTVVGIGGCSNGPQTRDIVKFDLMTNTGVHSVEAMVTDGPIIPSMVVDSLPQSDIELLEEKSIRIPKTMIPMHTITPEILLGLDTTHALTKQSKTIQLPSGLQLVQCPLGPMVIGT</sequence>